<feature type="transmembrane region" description="Helical" evidence="1">
    <location>
        <begin position="47"/>
        <end position="66"/>
    </location>
</feature>
<proteinExistence type="predicted"/>
<sequence length="81" mass="9390">MDLCRYKNMFGELGTGIHSYRIYNIAYLDFVVTAIGAYILSKILDTPFLYTLIGFFILGIIIHRLFCVRTTIDRFLFPNAD</sequence>
<keyword evidence="1" id="KW-0812">Transmembrane</keyword>
<keyword evidence="1" id="KW-0472">Membrane</keyword>
<protein>
    <submittedName>
        <fullName evidence="2">Uncharacterized protein</fullName>
    </submittedName>
</protein>
<dbReference type="AlphaFoldDB" id="A0A6C0HIX2"/>
<organism evidence="2">
    <name type="scientific">viral metagenome</name>
    <dbReference type="NCBI Taxonomy" id="1070528"/>
    <lineage>
        <taxon>unclassified sequences</taxon>
        <taxon>metagenomes</taxon>
        <taxon>organismal metagenomes</taxon>
    </lineage>
</organism>
<reference evidence="2" key="1">
    <citation type="journal article" date="2020" name="Nature">
        <title>Giant virus diversity and host interactions through global metagenomics.</title>
        <authorList>
            <person name="Schulz F."/>
            <person name="Roux S."/>
            <person name="Paez-Espino D."/>
            <person name="Jungbluth S."/>
            <person name="Walsh D.A."/>
            <person name="Denef V.J."/>
            <person name="McMahon K.D."/>
            <person name="Konstantinidis K.T."/>
            <person name="Eloe-Fadrosh E.A."/>
            <person name="Kyrpides N.C."/>
            <person name="Woyke T."/>
        </authorList>
    </citation>
    <scope>NUCLEOTIDE SEQUENCE</scope>
    <source>
        <strain evidence="2">GVMAG-M-3300023184-105</strain>
    </source>
</reference>
<name>A0A6C0HIX2_9ZZZZ</name>
<evidence type="ECO:0000313" key="2">
    <source>
        <dbReference type="EMBL" id="QHT80105.1"/>
    </source>
</evidence>
<keyword evidence="1" id="KW-1133">Transmembrane helix</keyword>
<dbReference type="EMBL" id="MN739961">
    <property type="protein sequence ID" value="QHT80105.1"/>
    <property type="molecule type" value="Genomic_DNA"/>
</dbReference>
<evidence type="ECO:0000256" key="1">
    <source>
        <dbReference type="SAM" id="Phobius"/>
    </source>
</evidence>
<feature type="transmembrane region" description="Helical" evidence="1">
    <location>
        <begin position="21"/>
        <end position="41"/>
    </location>
</feature>
<accession>A0A6C0HIX2</accession>